<keyword evidence="2" id="KW-1185">Reference proteome</keyword>
<dbReference type="Pfam" id="PF16128">
    <property type="entry name" value="DUF4840"/>
    <property type="match status" value="1"/>
</dbReference>
<dbReference type="GeneID" id="69850194"/>
<accession>D1PD71</accession>
<dbReference type="Proteomes" id="UP000004477">
    <property type="component" value="Unassembled WGS sequence"/>
</dbReference>
<proteinExistence type="predicted"/>
<dbReference type="PROSITE" id="PS51257">
    <property type="entry name" value="PROKAR_LIPOPROTEIN"/>
    <property type="match status" value="1"/>
</dbReference>
<evidence type="ECO:0000313" key="1">
    <source>
        <dbReference type="EMBL" id="EFB35490.1"/>
    </source>
</evidence>
<dbReference type="InterPro" id="IPR032293">
    <property type="entry name" value="DUF4840"/>
</dbReference>
<gene>
    <name evidence="1" type="ORF">PREVCOP_05158</name>
</gene>
<dbReference type="PaxDb" id="537011-PREVCOP_05158"/>
<dbReference type="AlphaFoldDB" id="D1PD71"/>
<evidence type="ECO:0000313" key="2">
    <source>
        <dbReference type="Proteomes" id="UP000004477"/>
    </source>
</evidence>
<reference evidence="1" key="1">
    <citation type="submission" date="2009-11" db="EMBL/GenBank/DDBJ databases">
        <authorList>
            <person name="Weinstock G."/>
            <person name="Sodergren E."/>
            <person name="Clifton S."/>
            <person name="Fulton L."/>
            <person name="Fulton B."/>
            <person name="Courtney L."/>
            <person name="Fronick C."/>
            <person name="Harrison M."/>
            <person name="Strong C."/>
            <person name="Farmer C."/>
            <person name="Delahaunty K."/>
            <person name="Markovic C."/>
            <person name="Hall O."/>
            <person name="Minx P."/>
            <person name="Tomlinson C."/>
            <person name="Mitreva M."/>
            <person name="Nelson J."/>
            <person name="Hou S."/>
            <person name="Wollam A."/>
            <person name="Pepin K.H."/>
            <person name="Johnson M."/>
            <person name="Bhonagiri V."/>
            <person name="Nash W.E."/>
            <person name="Warren W."/>
            <person name="Chinwalla A."/>
            <person name="Mardis E.R."/>
            <person name="Wilson R.K."/>
        </authorList>
    </citation>
    <scope>NUCLEOTIDE SEQUENCE [LARGE SCALE GENOMIC DNA]</scope>
    <source>
        <strain evidence="1">DSM 18205</strain>
    </source>
</reference>
<dbReference type="EMBL" id="ACBX02000015">
    <property type="protein sequence ID" value="EFB35490.1"/>
    <property type="molecule type" value="Genomic_DNA"/>
</dbReference>
<name>D1PD71_9BACT</name>
<organism evidence="1 2">
    <name type="scientific">Segatella copri DSM 18205</name>
    <dbReference type="NCBI Taxonomy" id="537011"/>
    <lineage>
        <taxon>Bacteria</taxon>
        <taxon>Pseudomonadati</taxon>
        <taxon>Bacteroidota</taxon>
        <taxon>Bacteroidia</taxon>
        <taxon>Bacteroidales</taxon>
        <taxon>Prevotellaceae</taxon>
        <taxon>Segatella</taxon>
    </lineage>
</organism>
<comment type="caution">
    <text evidence="1">The sequence shown here is derived from an EMBL/GenBank/DDBJ whole genome shotgun (WGS) entry which is preliminary data.</text>
</comment>
<protein>
    <submittedName>
        <fullName evidence="1">Uncharacterized protein</fullName>
    </submittedName>
</protein>
<sequence>MKKIKLFSIAAAFIAAFAFTSCNTGDDNNYTKPLTQAEKQTCYLKTSGSRMSKLAYISDEHVTEYVTTDKVKQKEYIDTLDVATDIYGNGKDTVMTVNNFPVKIFARYIEGDDKKELKEALKKCEMQVSFKSVVTYYTLTPVLQFFLTPEAITVNLEYGGATHKVKFYCYANQPYPYYSIYNAGLVDNTTSKLEAYFALYGYEVDPKDEKNPKPTAFRYKIAEKPYTGAQIKFFQP</sequence>
<dbReference type="HOGENOM" id="CLU_105854_0_0_10"/>
<dbReference type="RefSeq" id="WP_006847863.1">
    <property type="nucleotide sequence ID" value="NZ_CP085932.1"/>
</dbReference>